<feature type="region of interest" description="Disordered" evidence="1">
    <location>
        <begin position="49"/>
        <end position="71"/>
    </location>
</feature>
<feature type="region of interest" description="Disordered" evidence="1">
    <location>
        <begin position="1"/>
        <end position="26"/>
    </location>
</feature>
<evidence type="ECO:0000313" key="3">
    <source>
        <dbReference type="Proteomes" id="UP001224890"/>
    </source>
</evidence>
<dbReference type="AlphaFoldDB" id="A0AAJ0A996"/>
<evidence type="ECO:0000313" key="2">
    <source>
        <dbReference type="EMBL" id="KAK1657352.1"/>
    </source>
</evidence>
<dbReference type="RefSeq" id="XP_060422116.1">
    <property type="nucleotide sequence ID" value="XM_060578516.1"/>
</dbReference>
<gene>
    <name evidence="2" type="ORF">BDP55DRAFT_721478</name>
</gene>
<protein>
    <submittedName>
        <fullName evidence="2">Uncharacterized protein</fullName>
    </submittedName>
</protein>
<accession>A0AAJ0A996</accession>
<name>A0AAJ0A996_9PEZI</name>
<proteinExistence type="predicted"/>
<reference evidence="2" key="1">
    <citation type="submission" date="2021-06" db="EMBL/GenBank/DDBJ databases">
        <title>Comparative genomics, transcriptomics and evolutionary studies reveal genomic signatures of adaptation to plant cell wall in hemibiotrophic fungi.</title>
        <authorList>
            <consortium name="DOE Joint Genome Institute"/>
            <person name="Baroncelli R."/>
            <person name="Diaz J.F."/>
            <person name="Benocci T."/>
            <person name="Peng M."/>
            <person name="Battaglia E."/>
            <person name="Haridas S."/>
            <person name="Andreopoulos W."/>
            <person name="Labutti K."/>
            <person name="Pangilinan J."/>
            <person name="Floch G.L."/>
            <person name="Makela M.R."/>
            <person name="Henrissat B."/>
            <person name="Grigoriev I.V."/>
            <person name="Crouch J.A."/>
            <person name="De Vries R.P."/>
            <person name="Sukno S.A."/>
            <person name="Thon M.R."/>
        </authorList>
    </citation>
    <scope>NUCLEOTIDE SEQUENCE</scope>
    <source>
        <strain evidence="2">CBS 193.32</strain>
    </source>
</reference>
<evidence type="ECO:0000256" key="1">
    <source>
        <dbReference type="SAM" id="MobiDB-lite"/>
    </source>
</evidence>
<comment type="caution">
    <text evidence="2">The sequence shown here is derived from an EMBL/GenBank/DDBJ whole genome shotgun (WGS) entry which is preliminary data.</text>
</comment>
<dbReference type="GeneID" id="85463042"/>
<keyword evidence="3" id="KW-1185">Reference proteome</keyword>
<organism evidence="2 3">
    <name type="scientific">Colletotrichum godetiae</name>
    <dbReference type="NCBI Taxonomy" id="1209918"/>
    <lineage>
        <taxon>Eukaryota</taxon>
        <taxon>Fungi</taxon>
        <taxon>Dikarya</taxon>
        <taxon>Ascomycota</taxon>
        <taxon>Pezizomycotina</taxon>
        <taxon>Sordariomycetes</taxon>
        <taxon>Hypocreomycetidae</taxon>
        <taxon>Glomerellales</taxon>
        <taxon>Glomerellaceae</taxon>
        <taxon>Colletotrichum</taxon>
        <taxon>Colletotrichum acutatum species complex</taxon>
    </lineage>
</organism>
<sequence>MGAYPARWGKVGSKQPLRPPHAREEGNDSEIALGLLVFYRYAQRRMNTSVASAPDSSREKEPSMNCSHKIQSSPGLPNAVLSFLTRYITVKTTGQLSNVCRLHDTFPGYRGARVKEEKDEGPVNVPNRLDAKIGAAKALQQMSAGHGYRDLSLSCRRGRLVSLDEYACDKLRR</sequence>
<dbReference type="EMBL" id="JAHMHR010000095">
    <property type="protein sequence ID" value="KAK1657352.1"/>
    <property type="molecule type" value="Genomic_DNA"/>
</dbReference>
<dbReference type="Proteomes" id="UP001224890">
    <property type="component" value="Unassembled WGS sequence"/>
</dbReference>